<dbReference type="CDD" id="cd22160">
    <property type="entry name" value="F-box_AtFBL13-like"/>
    <property type="match status" value="1"/>
</dbReference>
<protein>
    <submittedName>
        <fullName evidence="3">F-box/FBD/LRR-repeat protein At5g22700-like</fullName>
    </submittedName>
</protein>
<dbReference type="InterPro" id="IPR001810">
    <property type="entry name" value="F-box_dom"/>
</dbReference>
<dbReference type="InterPro" id="IPR055411">
    <property type="entry name" value="LRR_FXL15/At3g58940/PEG3-like"/>
</dbReference>
<sequence length="496" mass="56095">MDPEQKVAKITPQHDADHVDGVDRISALPDEILLHILSFLGSKKTGKTSVLSTRWRFLFASTPDIDLDLSFDSQSLDPSQNNGIVIDHPPYERLYAFMNFGYRLVMLRNGAPIRKFKLSLHQVPRAYQAAIQSLISAALLCKVQELEISVDSNALSRAHSIQQVSVAGMLSCKTLVSLELDCWPGGNLNVPPDSVWLPNLKSLHLSALILVDEDSIQWLIQGCPVLQALDLSLAGFSHSTTGQQQRGIIISSSSLIKLKLDCWASECTVLVECKILESFEYSDICARKRKIILVAPNLKYLAYTVDRLGESFIQIPNCLVGAKIRICHWGEQDSIQDICEHLHRAGWVKSLSLEQNILKALHYCERPFPIFKNLTRLEVRSLSCWKMLPSLFGCSPSLQELVLGEVAWDGNLQEFECLLQQVILVCFIQHLKEIEIRRFCKEEYEFKLVEYFLRNAKALQKVTLGMGSLDAPERILSLKRYSKHCHVKGRGVMIYY</sequence>
<dbReference type="InterPro" id="IPR053781">
    <property type="entry name" value="F-box_AtFBL13-like"/>
</dbReference>
<dbReference type="InterPro" id="IPR032675">
    <property type="entry name" value="LRR_dom_sf"/>
</dbReference>
<dbReference type="OrthoDB" id="612216at2759"/>
<dbReference type="Pfam" id="PF00646">
    <property type="entry name" value="F-box"/>
    <property type="match status" value="1"/>
</dbReference>
<gene>
    <name evidence="3" type="primary">LOC113690250</name>
</gene>
<reference evidence="2" key="1">
    <citation type="journal article" date="2025" name="Foods">
        <title>Unveiling the Microbial Signatures of Arabica Coffee Cherries: Insights into Ripeness Specific Diversity, Functional Traits, and Implications for Quality and Safety.</title>
        <authorList>
            <consortium name="RefSeq"/>
            <person name="Tenea G.N."/>
            <person name="Cifuentes V."/>
            <person name="Reyes P."/>
            <person name="Cevallos-Vallejos M."/>
        </authorList>
    </citation>
    <scope>NUCLEOTIDE SEQUENCE [LARGE SCALE GENOMIC DNA]</scope>
</reference>
<dbReference type="RefSeq" id="XP_027063891.2">
    <property type="nucleotide sequence ID" value="XM_027208090.2"/>
</dbReference>
<dbReference type="Proteomes" id="UP001652660">
    <property type="component" value="Chromosome 1e"/>
</dbReference>
<dbReference type="GeneID" id="113690250"/>
<dbReference type="Gene3D" id="3.80.10.10">
    <property type="entry name" value="Ribonuclease Inhibitor"/>
    <property type="match status" value="1"/>
</dbReference>
<evidence type="ECO:0000313" key="3">
    <source>
        <dbReference type="RefSeq" id="XP_027063891.2"/>
    </source>
</evidence>
<reference evidence="3" key="2">
    <citation type="submission" date="2025-08" db="UniProtKB">
        <authorList>
            <consortium name="RefSeq"/>
        </authorList>
    </citation>
    <scope>IDENTIFICATION</scope>
    <source>
        <tissue evidence="3">Leaves</tissue>
    </source>
</reference>
<dbReference type="SUPFAM" id="SSF52047">
    <property type="entry name" value="RNI-like"/>
    <property type="match status" value="1"/>
</dbReference>
<evidence type="ECO:0000313" key="2">
    <source>
        <dbReference type="Proteomes" id="UP001652660"/>
    </source>
</evidence>
<name>A0A6P6SDM4_COFAR</name>
<dbReference type="SUPFAM" id="SSF81383">
    <property type="entry name" value="F-box domain"/>
    <property type="match status" value="1"/>
</dbReference>
<dbReference type="PANTHER" id="PTHR31900:SF34">
    <property type="entry name" value="EMB|CAB62440.1-RELATED"/>
    <property type="match status" value="1"/>
</dbReference>
<organism evidence="2 3">
    <name type="scientific">Coffea arabica</name>
    <name type="common">Arabian coffee</name>
    <dbReference type="NCBI Taxonomy" id="13443"/>
    <lineage>
        <taxon>Eukaryota</taxon>
        <taxon>Viridiplantae</taxon>
        <taxon>Streptophyta</taxon>
        <taxon>Embryophyta</taxon>
        <taxon>Tracheophyta</taxon>
        <taxon>Spermatophyta</taxon>
        <taxon>Magnoliopsida</taxon>
        <taxon>eudicotyledons</taxon>
        <taxon>Gunneridae</taxon>
        <taxon>Pentapetalae</taxon>
        <taxon>asterids</taxon>
        <taxon>lamiids</taxon>
        <taxon>Gentianales</taxon>
        <taxon>Rubiaceae</taxon>
        <taxon>Ixoroideae</taxon>
        <taxon>Gardenieae complex</taxon>
        <taxon>Bertiereae - Coffeeae clade</taxon>
        <taxon>Coffeeae</taxon>
        <taxon>Coffea</taxon>
    </lineage>
</organism>
<dbReference type="InterPro" id="IPR036047">
    <property type="entry name" value="F-box-like_dom_sf"/>
</dbReference>
<dbReference type="InterPro" id="IPR006566">
    <property type="entry name" value="FBD"/>
</dbReference>
<dbReference type="PANTHER" id="PTHR31900">
    <property type="entry name" value="F-BOX/RNI SUPERFAMILY PROTEIN-RELATED"/>
    <property type="match status" value="1"/>
</dbReference>
<proteinExistence type="predicted"/>
<dbReference type="AlphaFoldDB" id="A0A6P6SDM4"/>
<dbReference type="PROSITE" id="PS50181">
    <property type="entry name" value="FBOX"/>
    <property type="match status" value="1"/>
</dbReference>
<keyword evidence="2" id="KW-1185">Reference proteome</keyword>
<dbReference type="Pfam" id="PF24758">
    <property type="entry name" value="LRR_At5g56370"/>
    <property type="match status" value="1"/>
</dbReference>
<dbReference type="InterPro" id="IPR050232">
    <property type="entry name" value="FBL13/AtMIF1-like"/>
</dbReference>
<dbReference type="SMART" id="SM00579">
    <property type="entry name" value="FBD"/>
    <property type="match status" value="1"/>
</dbReference>
<evidence type="ECO:0000259" key="1">
    <source>
        <dbReference type="PROSITE" id="PS50181"/>
    </source>
</evidence>
<accession>A0A6P6SDM4</accession>
<feature type="domain" description="F-box" evidence="1">
    <location>
        <begin position="22"/>
        <end position="74"/>
    </location>
</feature>
<dbReference type="Pfam" id="PF08387">
    <property type="entry name" value="FBD"/>
    <property type="match status" value="1"/>
</dbReference>
<dbReference type="Gene3D" id="1.20.1280.50">
    <property type="match status" value="1"/>
</dbReference>